<reference evidence="1 2" key="1">
    <citation type="journal article" date="2024" name="G3 (Bethesda)">
        <title>Genome assembly of Hibiscus sabdariffa L. provides insights into metabolisms of medicinal natural products.</title>
        <authorList>
            <person name="Kim T."/>
        </authorList>
    </citation>
    <scope>NUCLEOTIDE SEQUENCE [LARGE SCALE GENOMIC DNA]</scope>
    <source>
        <strain evidence="1">TK-2024</strain>
        <tissue evidence="1">Old leaves</tissue>
    </source>
</reference>
<protein>
    <submittedName>
        <fullName evidence="1">Uncharacterized protein</fullName>
    </submittedName>
</protein>
<keyword evidence="2" id="KW-1185">Reference proteome</keyword>
<dbReference type="EMBL" id="JBBPBN010000004">
    <property type="protein sequence ID" value="KAK9040520.1"/>
    <property type="molecule type" value="Genomic_DNA"/>
</dbReference>
<evidence type="ECO:0000313" key="2">
    <source>
        <dbReference type="Proteomes" id="UP001396334"/>
    </source>
</evidence>
<name>A0ABR2TT19_9ROSI</name>
<proteinExistence type="predicted"/>
<gene>
    <name evidence="1" type="ORF">V6N11_015669</name>
</gene>
<evidence type="ECO:0000313" key="1">
    <source>
        <dbReference type="EMBL" id="KAK9040520.1"/>
    </source>
</evidence>
<comment type="caution">
    <text evidence="1">The sequence shown here is derived from an EMBL/GenBank/DDBJ whole genome shotgun (WGS) entry which is preliminary data.</text>
</comment>
<sequence>MVANPPTSSGKRRNVVIAMLFCFLDKVTWSVGSINSTARSYVRSRGLQLPRITPPAGRGVKLDQKDLATCRARGLAGPEALLHLQDAGLSLFGHIFYV</sequence>
<organism evidence="1 2">
    <name type="scientific">Hibiscus sabdariffa</name>
    <name type="common">roselle</name>
    <dbReference type="NCBI Taxonomy" id="183260"/>
    <lineage>
        <taxon>Eukaryota</taxon>
        <taxon>Viridiplantae</taxon>
        <taxon>Streptophyta</taxon>
        <taxon>Embryophyta</taxon>
        <taxon>Tracheophyta</taxon>
        <taxon>Spermatophyta</taxon>
        <taxon>Magnoliopsida</taxon>
        <taxon>eudicotyledons</taxon>
        <taxon>Gunneridae</taxon>
        <taxon>Pentapetalae</taxon>
        <taxon>rosids</taxon>
        <taxon>malvids</taxon>
        <taxon>Malvales</taxon>
        <taxon>Malvaceae</taxon>
        <taxon>Malvoideae</taxon>
        <taxon>Hibiscus</taxon>
    </lineage>
</organism>
<accession>A0ABR2TT19</accession>
<dbReference type="Proteomes" id="UP001396334">
    <property type="component" value="Unassembled WGS sequence"/>
</dbReference>